<proteinExistence type="predicted"/>
<dbReference type="EMBL" id="CP045890">
    <property type="protein sequence ID" value="QQP55773.1"/>
    <property type="molecule type" value="Genomic_DNA"/>
</dbReference>
<protein>
    <submittedName>
        <fullName evidence="1">Uncharacterized protein</fullName>
    </submittedName>
</protein>
<organism evidence="1 2">
    <name type="scientific">Caligus rogercresseyi</name>
    <name type="common">Sea louse</name>
    <dbReference type="NCBI Taxonomy" id="217165"/>
    <lineage>
        <taxon>Eukaryota</taxon>
        <taxon>Metazoa</taxon>
        <taxon>Ecdysozoa</taxon>
        <taxon>Arthropoda</taxon>
        <taxon>Crustacea</taxon>
        <taxon>Multicrustacea</taxon>
        <taxon>Hexanauplia</taxon>
        <taxon>Copepoda</taxon>
        <taxon>Siphonostomatoida</taxon>
        <taxon>Caligidae</taxon>
        <taxon>Caligus</taxon>
    </lineage>
</organism>
<sequence length="106" mass="12124">MKNQNFEKPTIKPGLKNPGFIRVFPNFGFFAYPAAKTVNEIHGDFISTFPDSTIKKWRKDFANSSFALEKNTSSGRPWETRTPENIAAVKRLIEDNLRMTTRQVAT</sequence>
<evidence type="ECO:0000313" key="2">
    <source>
        <dbReference type="Proteomes" id="UP000595437"/>
    </source>
</evidence>
<keyword evidence="2" id="KW-1185">Reference proteome</keyword>
<reference evidence="2" key="1">
    <citation type="submission" date="2021-01" db="EMBL/GenBank/DDBJ databases">
        <title>Caligus Genome Assembly.</title>
        <authorList>
            <person name="Gallardo-Escarate C."/>
        </authorList>
    </citation>
    <scope>NUCLEOTIDE SEQUENCE [LARGE SCALE GENOMIC DNA]</scope>
</reference>
<gene>
    <name evidence="1" type="ORF">FKW44_000218</name>
</gene>
<dbReference type="AlphaFoldDB" id="A0A7T8QUR0"/>
<name>A0A7T8QUR0_CALRO</name>
<accession>A0A7T8QUR0</accession>
<dbReference type="Proteomes" id="UP000595437">
    <property type="component" value="Chromosome 1"/>
</dbReference>
<evidence type="ECO:0000313" key="1">
    <source>
        <dbReference type="EMBL" id="QQP55773.1"/>
    </source>
</evidence>
<dbReference type="OrthoDB" id="6137736at2759"/>